<evidence type="ECO:0000313" key="2">
    <source>
        <dbReference type="EMBL" id="PIT95225.1"/>
    </source>
</evidence>
<evidence type="ECO:0000313" key="3">
    <source>
        <dbReference type="Proteomes" id="UP000228900"/>
    </source>
</evidence>
<accession>A0A2M6WR06</accession>
<protein>
    <submittedName>
        <fullName evidence="2">IS200/IS605 family transposase</fullName>
    </submittedName>
</protein>
<name>A0A2M6WR06_9BACT</name>
<organism evidence="2 3">
    <name type="scientific">Candidatus Falkowbacteria bacterium CG10_big_fil_rev_8_21_14_0_10_39_9</name>
    <dbReference type="NCBI Taxonomy" id="1974566"/>
    <lineage>
        <taxon>Bacteria</taxon>
        <taxon>Candidatus Falkowiibacteriota</taxon>
    </lineage>
</organism>
<sequence>MDAKPSVVYYTRYHIVFVTKYRRQALKEGMGTFCVGILRRICRNYPDLELYEAKCDEDHIHLLISIPPKWAISEAVNILKSNISNAMRRKFPFLDKVYDKRMGFWSDGYFVSTAGLDEEQIKKYIQRQGQEDCGQAKLEL</sequence>
<dbReference type="PANTHER" id="PTHR33360">
    <property type="entry name" value="TRANSPOSASE FOR INSERTION SEQUENCE ELEMENT IS200"/>
    <property type="match status" value="1"/>
</dbReference>
<reference evidence="3" key="1">
    <citation type="submission" date="2017-09" db="EMBL/GenBank/DDBJ databases">
        <title>Depth-based differentiation of microbial function through sediment-hosted aquifers and enrichment of novel symbionts in the deep terrestrial subsurface.</title>
        <authorList>
            <person name="Probst A.J."/>
            <person name="Ladd B."/>
            <person name="Jarett J.K."/>
            <person name="Geller-Mcgrath D.E."/>
            <person name="Sieber C.M.K."/>
            <person name="Emerson J.B."/>
            <person name="Anantharaman K."/>
            <person name="Thomas B.C."/>
            <person name="Malmstrom R."/>
            <person name="Stieglmeier M."/>
            <person name="Klingl A."/>
            <person name="Woyke T."/>
            <person name="Ryan C.M."/>
            <person name="Banfield J.F."/>
        </authorList>
    </citation>
    <scope>NUCLEOTIDE SEQUENCE [LARGE SCALE GENOMIC DNA]</scope>
</reference>
<evidence type="ECO:0000259" key="1">
    <source>
        <dbReference type="SMART" id="SM01321"/>
    </source>
</evidence>
<dbReference type="PANTHER" id="PTHR33360:SF2">
    <property type="entry name" value="TRANSPOSASE FOR INSERTION SEQUENCE ELEMENT IS200"/>
    <property type="match status" value="1"/>
</dbReference>
<dbReference type="GO" id="GO:0006313">
    <property type="term" value="P:DNA transposition"/>
    <property type="evidence" value="ECO:0007669"/>
    <property type="project" value="InterPro"/>
</dbReference>
<dbReference type="AlphaFoldDB" id="A0A2M6WR06"/>
<dbReference type="Proteomes" id="UP000228900">
    <property type="component" value="Unassembled WGS sequence"/>
</dbReference>
<dbReference type="Gene3D" id="3.30.70.1290">
    <property type="entry name" value="Transposase IS200-like"/>
    <property type="match status" value="1"/>
</dbReference>
<dbReference type="GO" id="GO:0004803">
    <property type="term" value="F:transposase activity"/>
    <property type="evidence" value="ECO:0007669"/>
    <property type="project" value="InterPro"/>
</dbReference>
<dbReference type="Pfam" id="PF01797">
    <property type="entry name" value="Y1_Tnp"/>
    <property type="match status" value="1"/>
</dbReference>
<dbReference type="GO" id="GO:0003677">
    <property type="term" value="F:DNA binding"/>
    <property type="evidence" value="ECO:0007669"/>
    <property type="project" value="InterPro"/>
</dbReference>
<dbReference type="SUPFAM" id="SSF143422">
    <property type="entry name" value="Transposase IS200-like"/>
    <property type="match status" value="1"/>
</dbReference>
<dbReference type="InterPro" id="IPR036515">
    <property type="entry name" value="Transposase_17_sf"/>
</dbReference>
<dbReference type="InterPro" id="IPR002686">
    <property type="entry name" value="Transposase_17"/>
</dbReference>
<comment type="caution">
    <text evidence="2">The sequence shown here is derived from an EMBL/GenBank/DDBJ whole genome shotgun (WGS) entry which is preliminary data.</text>
</comment>
<gene>
    <name evidence="2" type="ORF">COT98_00605</name>
</gene>
<feature type="domain" description="Transposase IS200-like" evidence="1">
    <location>
        <begin position="8"/>
        <end position="128"/>
    </location>
</feature>
<dbReference type="SMART" id="SM01321">
    <property type="entry name" value="Y1_Tnp"/>
    <property type="match status" value="1"/>
</dbReference>
<dbReference type="NCBIfam" id="NF033573">
    <property type="entry name" value="transpos_IS200"/>
    <property type="match status" value="1"/>
</dbReference>
<proteinExistence type="predicted"/>
<dbReference type="EMBL" id="PFAQ01000012">
    <property type="protein sequence ID" value="PIT95225.1"/>
    <property type="molecule type" value="Genomic_DNA"/>
</dbReference>